<dbReference type="SUPFAM" id="SSF143875">
    <property type="entry name" value="ERH-like"/>
    <property type="match status" value="1"/>
</dbReference>
<dbReference type="GeneID" id="115623016"/>
<comment type="similarity">
    <text evidence="1 2">Belongs to the E(R) family.</text>
</comment>
<organism evidence="3 4">
    <name type="scientific">Drosophila lebanonensis</name>
    <name type="common">Fruit fly</name>
    <name type="synonym">Scaptodrosophila lebanonensis</name>
    <dbReference type="NCBI Taxonomy" id="7225"/>
    <lineage>
        <taxon>Eukaryota</taxon>
        <taxon>Metazoa</taxon>
        <taxon>Ecdysozoa</taxon>
        <taxon>Arthropoda</taxon>
        <taxon>Hexapoda</taxon>
        <taxon>Insecta</taxon>
        <taxon>Pterygota</taxon>
        <taxon>Neoptera</taxon>
        <taxon>Endopterygota</taxon>
        <taxon>Diptera</taxon>
        <taxon>Brachycera</taxon>
        <taxon>Muscomorpha</taxon>
        <taxon>Ephydroidea</taxon>
        <taxon>Drosophilidae</taxon>
        <taxon>Scaptodrosophila</taxon>
    </lineage>
</organism>
<dbReference type="InterPro" id="IPR000781">
    <property type="entry name" value="ERH"/>
</dbReference>
<dbReference type="InterPro" id="IPR035912">
    <property type="entry name" value="EHR_sf"/>
</dbReference>
<dbReference type="Proteomes" id="UP000504634">
    <property type="component" value="Unplaced"/>
</dbReference>
<evidence type="ECO:0000256" key="1">
    <source>
        <dbReference type="ARBA" id="ARBA00007491"/>
    </source>
</evidence>
<proteinExistence type="inferred from homology"/>
<dbReference type="PANTHER" id="PTHR12373:SF0">
    <property type="entry name" value="ENHANCER OF RUDIMENTARY HOMOLOG"/>
    <property type="match status" value="1"/>
</dbReference>
<dbReference type="GO" id="GO:0006221">
    <property type="term" value="P:pyrimidine nucleotide biosynthetic process"/>
    <property type="evidence" value="ECO:0007669"/>
    <property type="project" value="UniProtKB-KW"/>
</dbReference>
<dbReference type="RefSeq" id="XP_030373046.1">
    <property type="nucleotide sequence ID" value="XM_030517186.1"/>
</dbReference>
<keyword evidence="3" id="KW-1185">Reference proteome</keyword>
<evidence type="ECO:0000313" key="3">
    <source>
        <dbReference type="Proteomes" id="UP000504634"/>
    </source>
</evidence>
<gene>
    <name evidence="4" type="primary">LOC115623016</name>
</gene>
<dbReference type="Gene3D" id="3.30.2260.10">
    <property type="entry name" value="Enhancer of rudimentary"/>
    <property type="match status" value="1"/>
</dbReference>
<sequence>MSGTHVDMSHTILFIQASTRRESRTFCDYETVEKCLEGICKVYEEHLKLYNPNNPTITYDIRQLFEFIDQVPDIGCMVLDPSTKSYAPHNKEWIKEKMYDLLRHVAART</sequence>
<dbReference type="PIRSF" id="PIRSF016393">
    <property type="entry name" value="Enh_rudimentary"/>
    <property type="match status" value="1"/>
</dbReference>
<reference evidence="4" key="1">
    <citation type="submission" date="2025-08" db="UniProtKB">
        <authorList>
            <consortium name="RefSeq"/>
        </authorList>
    </citation>
    <scope>IDENTIFICATION</scope>
    <source>
        <strain evidence="4">11010-0011.00</strain>
        <tissue evidence="4">Whole body</tissue>
    </source>
</reference>
<dbReference type="PANTHER" id="PTHR12373">
    <property type="entry name" value="ENHANCER OF RUDIMENTARY ERH"/>
    <property type="match status" value="1"/>
</dbReference>
<evidence type="ECO:0000313" key="4">
    <source>
        <dbReference type="RefSeq" id="XP_030373046.1"/>
    </source>
</evidence>
<dbReference type="AlphaFoldDB" id="A0A6J2T7Y1"/>
<dbReference type="OrthoDB" id="7887808at2759"/>
<accession>A0A6J2T7Y1</accession>
<dbReference type="Pfam" id="PF01133">
    <property type="entry name" value="ER"/>
    <property type="match status" value="1"/>
</dbReference>
<name>A0A6J2T7Y1_DROLE</name>
<comment type="function">
    <text evidence="2">Acts as an enhancer of the rudimentary gene. Has a role in pyrimidine biosynthesis and the cell cycle.</text>
</comment>
<evidence type="ECO:0000256" key="2">
    <source>
        <dbReference type="PIRNR" id="PIRNR016393"/>
    </source>
</evidence>
<keyword evidence="2" id="KW-0131">Cell cycle</keyword>
<keyword evidence="2" id="KW-0665">Pyrimidine biosynthesis</keyword>
<protein>
    <recommendedName>
        <fullName evidence="2">Protein enhancer of rudimentary</fullName>
    </recommendedName>
</protein>